<dbReference type="Gene3D" id="3.30.200.20">
    <property type="entry name" value="Phosphorylase Kinase, domain 1"/>
    <property type="match status" value="1"/>
</dbReference>
<evidence type="ECO:0000259" key="1">
    <source>
        <dbReference type="Pfam" id="PF01636"/>
    </source>
</evidence>
<reference evidence="2" key="1">
    <citation type="submission" date="2021-04" db="EMBL/GenBank/DDBJ databases">
        <authorList>
            <person name="Zhang D.-C."/>
        </authorList>
    </citation>
    <scope>NUCLEOTIDE SEQUENCE</scope>
    <source>
        <strain evidence="2">CGMCC 1.15697</strain>
    </source>
</reference>
<feature type="domain" description="Aminoglycoside phosphotransferase" evidence="1">
    <location>
        <begin position="125"/>
        <end position="329"/>
    </location>
</feature>
<dbReference type="InterPro" id="IPR041726">
    <property type="entry name" value="ACAD10_11_N"/>
</dbReference>
<evidence type="ECO:0000313" key="2">
    <source>
        <dbReference type="EMBL" id="MBP5855489.1"/>
    </source>
</evidence>
<dbReference type="CDD" id="cd05154">
    <property type="entry name" value="ACAD10_11_N-like"/>
    <property type="match status" value="1"/>
</dbReference>
<dbReference type="RefSeq" id="WP_210680076.1">
    <property type="nucleotide sequence ID" value="NZ_JAGMWN010000001.1"/>
</dbReference>
<organism evidence="2 3">
    <name type="scientific">Marivibrio halodurans</name>
    <dbReference type="NCBI Taxonomy" id="2039722"/>
    <lineage>
        <taxon>Bacteria</taxon>
        <taxon>Pseudomonadati</taxon>
        <taxon>Pseudomonadota</taxon>
        <taxon>Alphaproteobacteria</taxon>
        <taxon>Rhodospirillales</taxon>
        <taxon>Rhodospirillaceae</taxon>
        <taxon>Marivibrio</taxon>
    </lineage>
</organism>
<dbReference type="EMBL" id="JAGMWN010000001">
    <property type="protein sequence ID" value="MBP5855489.1"/>
    <property type="molecule type" value="Genomic_DNA"/>
</dbReference>
<dbReference type="InterPro" id="IPR011009">
    <property type="entry name" value="Kinase-like_dom_sf"/>
</dbReference>
<name>A0A8J7S2G2_9PROT</name>
<comment type="caution">
    <text evidence="2">The sequence shown here is derived from an EMBL/GenBank/DDBJ whole genome shotgun (WGS) entry which is preliminary data.</text>
</comment>
<dbReference type="Pfam" id="PF01636">
    <property type="entry name" value="APH"/>
    <property type="match status" value="1"/>
</dbReference>
<dbReference type="AlphaFoldDB" id="A0A8J7S2G2"/>
<sequence length="512" mass="53936">MDLSDLKRLGHRSGTGGWGLGGLHETGLEEVRPVGVGGPWAASGTRASDAGEPGNSTAIAALIRDALSADQVVVREVSALTGGAIHAHHAIDLRAEGGTVPGDSAWVIRFPADPSFRIGHPPDVEAAVMRRAARVGVPVPEVLKTGQARAPGSVAMDRPYLIMRRVVGRAVASELVGLGTADGVRVGRRAGEVLGRLHGIAPDAGVVDGLIPPPEDPAGARLANLSRALDATGAVEPGLEWVLAWLTRNRPAPVPPRLVHGDFRSGNLMIDGGSGKARLVAVLDWEFARWSDPHEDLGWLSAPCWRYGRRDRPVGGFADWASFEAGYRAAGGVAIEPARLRFWQVLALLNWAIIALGQAGRFRRDRPETLDLGLTGWRLPELLFEMLRATAPEARAEGADAPPPASDAVVLPAPVPGVEDLLHAVRRALSNGLPAGPEEMGLLINAIGIAERATAAGGMARAGADWGDRARSIRRDGIPAGRSAAHHGRLLAETRARLTLANPRYLIALGLD</sequence>
<gene>
    <name evidence="2" type="ORF">KAJ83_00580</name>
</gene>
<evidence type="ECO:0000313" key="3">
    <source>
        <dbReference type="Proteomes" id="UP000672602"/>
    </source>
</evidence>
<dbReference type="Proteomes" id="UP000672602">
    <property type="component" value="Unassembled WGS sequence"/>
</dbReference>
<keyword evidence="3" id="KW-1185">Reference proteome</keyword>
<dbReference type="Gene3D" id="3.90.1200.10">
    <property type="match status" value="1"/>
</dbReference>
<dbReference type="InterPro" id="IPR051678">
    <property type="entry name" value="AGP_Transferase"/>
</dbReference>
<proteinExistence type="predicted"/>
<dbReference type="InterPro" id="IPR002575">
    <property type="entry name" value="Aminoglycoside_PTrfase"/>
</dbReference>
<protein>
    <submittedName>
        <fullName evidence="2">Phosphotransferase family protein</fullName>
    </submittedName>
</protein>
<dbReference type="PANTHER" id="PTHR21310">
    <property type="entry name" value="AMINOGLYCOSIDE PHOSPHOTRANSFERASE-RELATED-RELATED"/>
    <property type="match status" value="1"/>
</dbReference>
<accession>A0A8J7S2G2</accession>
<dbReference type="SUPFAM" id="SSF56112">
    <property type="entry name" value="Protein kinase-like (PK-like)"/>
    <property type="match status" value="1"/>
</dbReference>